<proteinExistence type="predicted"/>
<evidence type="ECO:0000313" key="1">
    <source>
        <dbReference type="EMBL" id="TRU30479.1"/>
    </source>
</evidence>
<dbReference type="Proteomes" id="UP000320551">
    <property type="component" value="Unassembled WGS sequence"/>
</dbReference>
<dbReference type="AlphaFoldDB" id="A0A552E7I8"/>
<gene>
    <name evidence="1" type="ORF">EWV80_02045</name>
</gene>
<sequence length="71" mass="8137">MKPHLENALDYLLLAKQESQDSSFERSQMLNKAIENISQLLTELEEEGQWTPPTPYDFSIADLLIEACQNP</sequence>
<accession>A0A552E7I8</accession>
<reference evidence="1 2" key="1">
    <citation type="submission" date="2019-01" db="EMBL/GenBank/DDBJ databases">
        <title>Coherence of Microcystis species and biogeography revealed through population genomics.</title>
        <authorList>
            <person name="Perez-Carrascal O.M."/>
            <person name="Terrat Y."/>
            <person name="Giani A."/>
            <person name="Fortin N."/>
            <person name="Tromas N."/>
            <person name="Shapiro B.J."/>
        </authorList>
    </citation>
    <scope>NUCLEOTIDE SEQUENCE [LARGE SCALE GENOMIC DNA]</scope>
    <source>
        <strain evidence="1">Ma_QC_B_20070730_S2</strain>
    </source>
</reference>
<name>A0A552E7I8_MICAE</name>
<dbReference type="EMBL" id="SFBK01000029">
    <property type="protein sequence ID" value="TRU30479.1"/>
    <property type="molecule type" value="Genomic_DNA"/>
</dbReference>
<comment type="caution">
    <text evidence="1">The sequence shown here is derived from an EMBL/GenBank/DDBJ whole genome shotgun (WGS) entry which is preliminary data.</text>
</comment>
<evidence type="ECO:0000313" key="2">
    <source>
        <dbReference type="Proteomes" id="UP000320551"/>
    </source>
</evidence>
<organism evidence="1 2">
    <name type="scientific">Microcystis aeruginosa Ma_QC_B_20070730_S2</name>
    <dbReference type="NCBI Taxonomy" id="2486256"/>
    <lineage>
        <taxon>Bacteria</taxon>
        <taxon>Bacillati</taxon>
        <taxon>Cyanobacteriota</taxon>
        <taxon>Cyanophyceae</taxon>
        <taxon>Oscillatoriophycideae</taxon>
        <taxon>Chroococcales</taxon>
        <taxon>Microcystaceae</taxon>
        <taxon>Microcystis</taxon>
    </lineage>
</organism>
<protein>
    <submittedName>
        <fullName evidence="1">Uncharacterized protein</fullName>
    </submittedName>
</protein>